<gene>
    <name evidence="1" type="ORF">ACFSW5_04295</name>
</gene>
<evidence type="ECO:0000313" key="2">
    <source>
        <dbReference type="Proteomes" id="UP001597493"/>
    </source>
</evidence>
<dbReference type="EMBL" id="JBHUMY010000004">
    <property type="protein sequence ID" value="MFD2659482.1"/>
    <property type="molecule type" value="Genomic_DNA"/>
</dbReference>
<keyword evidence="2" id="KW-1185">Reference proteome</keyword>
<comment type="caution">
    <text evidence="1">The sequence shown here is derived from an EMBL/GenBank/DDBJ whole genome shotgun (WGS) entry which is preliminary data.</text>
</comment>
<evidence type="ECO:0000313" key="1">
    <source>
        <dbReference type="EMBL" id="MFD2659482.1"/>
    </source>
</evidence>
<dbReference type="Pfam" id="PF24704">
    <property type="entry name" value="DUF7667"/>
    <property type="match status" value="1"/>
</dbReference>
<sequence>MIAIHAIHRRLADLTLKAKRLGGYKKLQDSEQIEIEFLLRANADLVYRLDALKELSFIAHEAGDTEWQHDLCRRIDSMEAKMQ</sequence>
<proteinExistence type="predicted"/>
<protein>
    <submittedName>
        <fullName evidence="1">Uncharacterized protein</fullName>
    </submittedName>
</protein>
<dbReference type="InterPro" id="IPR056084">
    <property type="entry name" value="DUF7667"/>
</dbReference>
<dbReference type="RefSeq" id="WP_379270203.1">
    <property type="nucleotide sequence ID" value="NZ_JBHUGT010000020.1"/>
</dbReference>
<dbReference type="Proteomes" id="UP001597493">
    <property type="component" value="Unassembled WGS sequence"/>
</dbReference>
<organism evidence="1 2">
    <name type="scientific">Paenibacillus thailandensis</name>
    <dbReference type="NCBI Taxonomy" id="393250"/>
    <lineage>
        <taxon>Bacteria</taxon>
        <taxon>Bacillati</taxon>
        <taxon>Bacillota</taxon>
        <taxon>Bacilli</taxon>
        <taxon>Bacillales</taxon>
        <taxon>Paenibacillaceae</taxon>
        <taxon>Paenibacillus</taxon>
    </lineage>
</organism>
<accession>A0ABW5QSZ1</accession>
<name>A0ABW5QSZ1_9BACL</name>
<reference evidence="2" key="1">
    <citation type="journal article" date="2019" name="Int. J. Syst. Evol. Microbiol.">
        <title>The Global Catalogue of Microorganisms (GCM) 10K type strain sequencing project: providing services to taxonomists for standard genome sequencing and annotation.</title>
        <authorList>
            <consortium name="The Broad Institute Genomics Platform"/>
            <consortium name="The Broad Institute Genome Sequencing Center for Infectious Disease"/>
            <person name="Wu L."/>
            <person name="Ma J."/>
        </authorList>
    </citation>
    <scope>NUCLEOTIDE SEQUENCE [LARGE SCALE GENOMIC DNA]</scope>
    <source>
        <strain evidence="2">TISTR 1827</strain>
    </source>
</reference>